<dbReference type="InterPro" id="IPR007053">
    <property type="entry name" value="LRAT_dom"/>
</dbReference>
<reference evidence="6" key="1">
    <citation type="submission" date="2021-03" db="EMBL/GenBank/DDBJ databases">
        <authorList>
            <person name="Bekaert M."/>
        </authorList>
    </citation>
    <scope>NUCLEOTIDE SEQUENCE</scope>
</reference>
<evidence type="ECO:0000313" key="7">
    <source>
        <dbReference type="Proteomes" id="UP000683360"/>
    </source>
</evidence>
<evidence type="ECO:0000256" key="4">
    <source>
        <dbReference type="ARBA" id="ARBA00023098"/>
    </source>
</evidence>
<dbReference type="GO" id="GO:0005737">
    <property type="term" value="C:cytoplasm"/>
    <property type="evidence" value="ECO:0007669"/>
    <property type="project" value="TreeGrafter"/>
</dbReference>
<accession>A0A8S3TWF2</accession>
<keyword evidence="7" id="KW-1185">Reference proteome</keyword>
<keyword evidence="2" id="KW-0808">Transferase</keyword>
<name>A0A8S3TWF2_MYTED</name>
<dbReference type="EMBL" id="CAJPWZ010002264">
    <property type="protein sequence ID" value="CAG2234712.1"/>
    <property type="molecule type" value="Genomic_DNA"/>
</dbReference>
<dbReference type="OrthoDB" id="421951at2759"/>
<dbReference type="AlphaFoldDB" id="A0A8S3TWF2"/>
<feature type="domain" description="LRAT" evidence="5">
    <location>
        <begin position="52"/>
        <end position="164"/>
    </location>
</feature>
<dbReference type="GO" id="GO:0016410">
    <property type="term" value="F:N-acyltransferase activity"/>
    <property type="evidence" value="ECO:0007669"/>
    <property type="project" value="TreeGrafter"/>
</dbReference>
<comment type="similarity">
    <text evidence="1">Belongs to the H-rev107 family.</text>
</comment>
<dbReference type="PANTHER" id="PTHR13943:SF77">
    <property type="entry name" value="LRAT DOMAIN-CONTAINING PROTEIN"/>
    <property type="match status" value="1"/>
</dbReference>
<dbReference type="Gene3D" id="3.90.1720.10">
    <property type="entry name" value="endopeptidase domain like (from Nostoc punctiforme)"/>
    <property type="match status" value="1"/>
</dbReference>
<dbReference type="InterPro" id="IPR051496">
    <property type="entry name" value="H-rev107_PLA/AT"/>
</dbReference>
<dbReference type="Proteomes" id="UP000683360">
    <property type="component" value="Unassembled WGS sequence"/>
</dbReference>
<dbReference type="GO" id="GO:0070292">
    <property type="term" value="P:N-acylphosphatidylethanolamine metabolic process"/>
    <property type="evidence" value="ECO:0007669"/>
    <property type="project" value="TreeGrafter"/>
</dbReference>
<evidence type="ECO:0000256" key="3">
    <source>
        <dbReference type="ARBA" id="ARBA00022801"/>
    </source>
</evidence>
<comment type="caution">
    <text evidence="6">The sequence shown here is derived from an EMBL/GenBank/DDBJ whole genome shotgun (WGS) entry which is preliminary data.</text>
</comment>
<dbReference type="GO" id="GO:0008970">
    <property type="term" value="F:phospholipase A1 activity"/>
    <property type="evidence" value="ECO:0007669"/>
    <property type="project" value="TreeGrafter"/>
</dbReference>
<evidence type="ECO:0000259" key="5">
    <source>
        <dbReference type="PROSITE" id="PS51934"/>
    </source>
</evidence>
<organism evidence="6 7">
    <name type="scientific">Mytilus edulis</name>
    <name type="common">Blue mussel</name>
    <dbReference type="NCBI Taxonomy" id="6550"/>
    <lineage>
        <taxon>Eukaryota</taxon>
        <taxon>Metazoa</taxon>
        <taxon>Spiralia</taxon>
        <taxon>Lophotrochozoa</taxon>
        <taxon>Mollusca</taxon>
        <taxon>Bivalvia</taxon>
        <taxon>Autobranchia</taxon>
        <taxon>Pteriomorphia</taxon>
        <taxon>Mytilida</taxon>
        <taxon>Mytiloidea</taxon>
        <taxon>Mytilidae</taxon>
        <taxon>Mytilinae</taxon>
        <taxon>Mytilus</taxon>
    </lineage>
</organism>
<evidence type="ECO:0000256" key="2">
    <source>
        <dbReference type="ARBA" id="ARBA00022679"/>
    </source>
</evidence>
<dbReference type="PANTHER" id="PTHR13943">
    <property type="entry name" value="HRAS-LIKE SUPPRESSOR - RELATED"/>
    <property type="match status" value="1"/>
</dbReference>
<dbReference type="GO" id="GO:0004623">
    <property type="term" value="F:phospholipase A2 activity"/>
    <property type="evidence" value="ECO:0007669"/>
    <property type="project" value="TreeGrafter"/>
</dbReference>
<dbReference type="PROSITE" id="PS51934">
    <property type="entry name" value="LRAT"/>
    <property type="match status" value="1"/>
</dbReference>
<sequence>MALILIGVGAAAVGVGGYLSHVPALIFNAIEFKHKDKKVNNLKELTKGDHIIFKREGPGPSHHAIVVDVNEAENKYSIIHFTSIRGCGTSRSKSNATIIEETKLFYPDKVTLRKYAKRKLEGEQIVARAYSLLKKIDKIDYNALTNNCEHVATWCIFGYSRSEQIDKRKKVIQLSNCYLVTPEEPNYRKLLIANRGMFNSFSWKKNTNFL</sequence>
<evidence type="ECO:0000256" key="1">
    <source>
        <dbReference type="ARBA" id="ARBA00007824"/>
    </source>
</evidence>
<gene>
    <name evidence="6" type="ORF">MEDL_47312</name>
</gene>
<evidence type="ECO:0000313" key="6">
    <source>
        <dbReference type="EMBL" id="CAG2234712.1"/>
    </source>
</evidence>
<protein>
    <recommendedName>
        <fullName evidence="5">LRAT domain-containing protein</fullName>
    </recommendedName>
</protein>
<proteinExistence type="inferred from homology"/>
<dbReference type="Pfam" id="PF04970">
    <property type="entry name" value="LRAT"/>
    <property type="match status" value="1"/>
</dbReference>
<keyword evidence="4" id="KW-0443">Lipid metabolism</keyword>
<keyword evidence="3" id="KW-0378">Hydrolase</keyword>